<feature type="region of interest" description="Disordered" evidence="2">
    <location>
        <begin position="123"/>
        <end position="219"/>
    </location>
</feature>
<feature type="compositionally biased region" description="Polar residues" evidence="2">
    <location>
        <begin position="123"/>
        <end position="134"/>
    </location>
</feature>
<keyword evidence="5" id="KW-1185">Reference proteome</keyword>
<dbReference type="PANTHER" id="PTHR35489">
    <property type="entry name" value="TITAN9"/>
    <property type="match status" value="1"/>
</dbReference>
<evidence type="ECO:0000256" key="1">
    <source>
        <dbReference type="SAM" id="Coils"/>
    </source>
</evidence>
<organism evidence="4 5">
    <name type="scientific">Linum trigynum</name>
    <dbReference type="NCBI Taxonomy" id="586398"/>
    <lineage>
        <taxon>Eukaryota</taxon>
        <taxon>Viridiplantae</taxon>
        <taxon>Streptophyta</taxon>
        <taxon>Embryophyta</taxon>
        <taxon>Tracheophyta</taxon>
        <taxon>Spermatophyta</taxon>
        <taxon>Magnoliopsida</taxon>
        <taxon>eudicotyledons</taxon>
        <taxon>Gunneridae</taxon>
        <taxon>Pentapetalae</taxon>
        <taxon>rosids</taxon>
        <taxon>fabids</taxon>
        <taxon>Malpighiales</taxon>
        <taxon>Linaceae</taxon>
        <taxon>Linum</taxon>
    </lineage>
</organism>
<sequence>MEALYKKLYDKFVSLKKEKASPLDEINQDQEVKFLNFVSAAEDLIQHLKDDNCQLRAEVRELKFEVTSIRSKQDEERAVHQKLLLEESEKRKMLSDEVERLQKQLNESSNLVDEVTIQLNNSLRRNAGKSNSGISDAMDQCTPTPGPSNQLLESDGLNNSDQITTHEVSNGSMRIMTRKRSREAKKHMEAGIAMHGSDGQSSKRRRKEKSASNSSKVASGLSSVQLPTCCITSLDKSGTGACNDGDPTNCRFQALMEYLIGMKLSAVHQTEGVCISALHQTSGYSFSLTWVKNSTGRELELLYRASTLGTFERVAPEWMRSMITFSISMCPIFFARVSRVIKLHHH</sequence>
<reference evidence="4 5" key="1">
    <citation type="submission" date="2024-04" db="EMBL/GenBank/DDBJ databases">
        <authorList>
            <person name="Fracassetti M."/>
        </authorList>
    </citation>
    <scope>NUCLEOTIDE SEQUENCE [LARGE SCALE GENOMIC DNA]</scope>
</reference>
<evidence type="ECO:0000313" key="4">
    <source>
        <dbReference type="EMBL" id="CAL1372234.1"/>
    </source>
</evidence>
<evidence type="ECO:0000259" key="3">
    <source>
        <dbReference type="Pfam" id="PF25091"/>
    </source>
</evidence>
<dbReference type="PANTHER" id="PTHR35489:SF2">
    <property type="entry name" value="TITAN9"/>
    <property type="match status" value="1"/>
</dbReference>
<dbReference type="AlphaFoldDB" id="A0AAV2DED4"/>
<dbReference type="GO" id="GO:0003006">
    <property type="term" value="P:developmental process involved in reproduction"/>
    <property type="evidence" value="ECO:0007669"/>
    <property type="project" value="TreeGrafter"/>
</dbReference>
<dbReference type="Proteomes" id="UP001497516">
    <property type="component" value="Chromosome 2"/>
</dbReference>
<gene>
    <name evidence="4" type="ORF">LTRI10_LOCUS14256</name>
</gene>
<feature type="domain" description="DUF7806" evidence="3">
    <location>
        <begin position="248"/>
        <end position="342"/>
    </location>
</feature>
<proteinExistence type="predicted"/>
<evidence type="ECO:0000313" key="5">
    <source>
        <dbReference type="Proteomes" id="UP001497516"/>
    </source>
</evidence>
<accession>A0AAV2DED4</accession>
<dbReference type="Pfam" id="PF25091">
    <property type="entry name" value="DUF7806"/>
    <property type="match status" value="1"/>
</dbReference>
<dbReference type="InterPro" id="IPR056708">
    <property type="entry name" value="DUF7806"/>
</dbReference>
<feature type="compositionally biased region" description="Basic residues" evidence="2">
    <location>
        <begin position="176"/>
        <end position="185"/>
    </location>
</feature>
<protein>
    <recommendedName>
        <fullName evidence="3">DUF7806 domain-containing protein</fullName>
    </recommendedName>
</protein>
<name>A0AAV2DED4_9ROSI</name>
<keyword evidence="1" id="KW-0175">Coiled coil</keyword>
<feature type="compositionally biased region" description="Polar residues" evidence="2">
    <location>
        <begin position="141"/>
        <end position="172"/>
    </location>
</feature>
<feature type="coiled-coil region" evidence="1">
    <location>
        <begin position="84"/>
        <end position="118"/>
    </location>
</feature>
<evidence type="ECO:0000256" key="2">
    <source>
        <dbReference type="SAM" id="MobiDB-lite"/>
    </source>
</evidence>
<dbReference type="EMBL" id="OZ034815">
    <property type="protein sequence ID" value="CAL1372234.1"/>
    <property type="molecule type" value="Genomic_DNA"/>
</dbReference>